<dbReference type="Proteomes" id="UP000499080">
    <property type="component" value="Unassembled WGS sequence"/>
</dbReference>
<sequence>MVIVAGAWSGVVLCVKCLQEKEPIHPTQVYQVNRMISEEPPETFNIQSCPPRLPSYGHSLYIQTFWNKQGFQQSRTFNGGNSVSDHEISQSQIWRTILAK</sequence>
<dbReference type="EMBL" id="BGPR01046613">
    <property type="protein sequence ID" value="GBO23552.1"/>
    <property type="molecule type" value="Genomic_DNA"/>
</dbReference>
<comment type="caution">
    <text evidence="1">The sequence shown here is derived from an EMBL/GenBank/DDBJ whole genome shotgun (WGS) entry which is preliminary data.</text>
</comment>
<gene>
    <name evidence="1" type="ORF">AVEN_222337_1</name>
</gene>
<accession>A0A4Y2VG31</accession>
<reference evidence="1 2" key="1">
    <citation type="journal article" date="2019" name="Sci. Rep.">
        <title>Orb-weaving spider Araneus ventricosus genome elucidates the spidroin gene catalogue.</title>
        <authorList>
            <person name="Kono N."/>
            <person name="Nakamura H."/>
            <person name="Ohtoshi R."/>
            <person name="Moran D.A.P."/>
            <person name="Shinohara A."/>
            <person name="Yoshida Y."/>
            <person name="Fujiwara M."/>
            <person name="Mori M."/>
            <person name="Tomita M."/>
            <person name="Arakawa K."/>
        </authorList>
    </citation>
    <scope>NUCLEOTIDE SEQUENCE [LARGE SCALE GENOMIC DNA]</scope>
</reference>
<dbReference type="AlphaFoldDB" id="A0A4Y2VG31"/>
<evidence type="ECO:0000313" key="1">
    <source>
        <dbReference type="EMBL" id="GBO23552.1"/>
    </source>
</evidence>
<name>A0A4Y2VG31_ARAVE</name>
<organism evidence="1 2">
    <name type="scientific">Araneus ventricosus</name>
    <name type="common">Orbweaver spider</name>
    <name type="synonym">Epeira ventricosa</name>
    <dbReference type="NCBI Taxonomy" id="182803"/>
    <lineage>
        <taxon>Eukaryota</taxon>
        <taxon>Metazoa</taxon>
        <taxon>Ecdysozoa</taxon>
        <taxon>Arthropoda</taxon>
        <taxon>Chelicerata</taxon>
        <taxon>Arachnida</taxon>
        <taxon>Araneae</taxon>
        <taxon>Araneomorphae</taxon>
        <taxon>Entelegynae</taxon>
        <taxon>Araneoidea</taxon>
        <taxon>Araneidae</taxon>
        <taxon>Araneus</taxon>
    </lineage>
</organism>
<protein>
    <submittedName>
        <fullName evidence="1">Uncharacterized protein</fullName>
    </submittedName>
</protein>
<evidence type="ECO:0000313" key="2">
    <source>
        <dbReference type="Proteomes" id="UP000499080"/>
    </source>
</evidence>
<keyword evidence="2" id="KW-1185">Reference proteome</keyword>
<proteinExistence type="predicted"/>